<dbReference type="Gene3D" id="3.90.400.10">
    <property type="entry name" value="Oligo-1,6-glucosidase, Domain 2"/>
    <property type="match status" value="1"/>
</dbReference>
<dbReference type="EMBL" id="JTKH01000024">
    <property type="protein sequence ID" value="KII76482.1"/>
    <property type="molecule type" value="Genomic_DNA"/>
</dbReference>
<protein>
    <submittedName>
        <fullName evidence="5">Sugar phosphorylase</fullName>
    </submittedName>
</protein>
<dbReference type="InterPro" id="IPR013780">
    <property type="entry name" value="Glyco_hydro_b"/>
</dbReference>
<feature type="binding site" evidence="3">
    <location>
        <position position="108"/>
    </location>
    <ligand>
        <name>substrate</name>
    </ligand>
</feature>
<evidence type="ECO:0000256" key="2">
    <source>
        <dbReference type="ARBA" id="ARBA00022679"/>
    </source>
</evidence>
<evidence type="ECO:0000313" key="5">
    <source>
        <dbReference type="EMBL" id="KII76482.1"/>
    </source>
</evidence>
<feature type="binding site" evidence="3">
    <location>
        <position position="146"/>
    </location>
    <ligand>
        <name>substrate</name>
    </ligand>
</feature>
<dbReference type="AlphaFoldDB" id="A0A0C2NEG3"/>
<accession>A0A0C2NQN4</accession>
<dbReference type="PANTHER" id="PTHR38784:SF1">
    <property type="entry name" value="SUCROSE PHOSPHORYLASE"/>
    <property type="match status" value="1"/>
</dbReference>
<dbReference type="Pfam" id="PF08533">
    <property type="entry name" value="Glyco_hydro_42C"/>
    <property type="match status" value="1"/>
</dbReference>
<dbReference type="PANTHER" id="PTHR38784">
    <property type="entry name" value="SUCROSE PHOSPHORYLASE"/>
    <property type="match status" value="1"/>
</dbReference>
<keyword evidence="2" id="KW-0808">Transferase</keyword>
<evidence type="ECO:0000313" key="6">
    <source>
        <dbReference type="Proteomes" id="UP000031672"/>
    </source>
</evidence>
<dbReference type="InterPro" id="IPR045857">
    <property type="entry name" value="O16G_dom_2"/>
</dbReference>
<dbReference type="SMART" id="SM00642">
    <property type="entry name" value="Aamy"/>
    <property type="match status" value="1"/>
</dbReference>
<feature type="binding site" evidence="3">
    <location>
        <begin position="240"/>
        <end position="242"/>
    </location>
    <ligand>
        <name>substrate</name>
    </ligand>
</feature>
<dbReference type="RefSeq" id="WP_040992423.1">
    <property type="nucleotide sequence ID" value="NZ_JTKH01000024.1"/>
</dbReference>
<accession>A0A0C2NEG3</accession>
<proteinExistence type="predicted"/>
<dbReference type="OrthoDB" id="9805159at2"/>
<feature type="binding site" evidence="3">
    <location>
        <begin position="356"/>
        <end position="357"/>
    </location>
    <ligand>
        <name>substrate</name>
    </ligand>
</feature>
<dbReference type="InterPro" id="IPR017853">
    <property type="entry name" value="GH"/>
</dbReference>
<evidence type="ECO:0000256" key="1">
    <source>
        <dbReference type="ARBA" id="ARBA00022676"/>
    </source>
</evidence>
<dbReference type="Gene3D" id="2.60.40.1180">
    <property type="entry name" value="Golgi alpha-mannosidase II"/>
    <property type="match status" value="1"/>
</dbReference>
<dbReference type="GO" id="GO:0006012">
    <property type="term" value="P:galactose metabolic process"/>
    <property type="evidence" value="ECO:0007669"/>
    <property type="project" value="InterPro"/>
</dbReference>
<feature type="domain" description="Glycosyl hydrolase family 13 catalytic" evidence="4">
    <location>
        <begin position="80"/>
        <end position="485"/>
    </location>
</feature>
<dbReference type="STRING" id="1461322.OJ16_16990"/>
<feature type="binding site" evidence="3">
    <location>
        <position position="462"/>
    </location>
    <ligand>
        <name>substrate</name>
    </ligand>
</feature>
<dbReference type="Gene3D" id="3.20.20.80">
    <property type="entry name" value="Glycosidases"/>
    <property type="match status" value="1"/>
</dbReference>
<reference evidence="5 6" key="1">
    <citation type="submission" date="2014-11" db="EMBL/GenBank/DDBJ databases">
        <title>Draft Genome Sequence of Vibrio piscirenalis strains CECT 8603T and CECT 8604, two marine Gammaproteobacterium isolated from cultured gilthead sea bream (Sparus aurata).</title>
        <authorList>
            <person name="Arahal D.R."/>
            <person name="Rodrigo-Torres L."/>
            <person name="Lucena T."/>
            <person name="Pujalte M.J."/>
        </authorList>
    </citation>
    <scope>NUCLEOTIDE SEQUENCE [LARGE SCALE GENOMIC DNA]</scope>
    <source>
        <strain evidence="5 6">DCR 1-4-2</strain>
    </source>
</reference>
<dbReference type="PIRSF" id="PIRSF003059">
    <property type="entry name" value="Sucrose_phosphorylase"/>
    <property type="match status" value="1"/>
</dbReference>
<dbReference type="InterPro" id="IPR033746">
    <property type="entry name" value="GGa_phosphorylase"/>
</dbReference>
<dbReference type="SUPFAM" id="SSF51445">
    <property type="entry name" value="(Trans)glycosidases"/>
    <property type="match status" value="1"/>
</dbReference>
<comment type="caution">
    <text evidence="5">The sequence shown here is derived from an EMBL/GenBank/DDBJ whole genome shotgun (WGS) entry which is preliminary data.</text>
</comment>
<keyword evidence="6" id="KW-1185">Reference proteome</keyword>
<dbReference type="InterPro" id="IPR006047">
    <property type="entry name" value="GH13_cat_dom"/>
</dbReference>
<sequence length="576" mass="64412">MIREQIYTKVAGLYPAVDSAGNVSENGGEALAESITNDILALIEKWRGKAPQYPQWVDQTTSYLITYGDSFSRQGEPTLQTMKCFADKYLKEAISNIHILPMFPYTSDDGFSVVDYRKVDENLGDWAELNALAENFDLMYDCVINHISKSSDWFQGFLAGDEAYQDYFVVSDPELDYSSVTRPRALPLLTPFTKANGETAHVWTTFSDDQIDINFHSPKVLLESIDILLMYAANGGRSIRLDAIGFIWKVLNTSCIHLPQAHEIIKLWRIVMDEVMPGSLLITETNVPHPENVAYFGQGDEAHMVYQFPLPPLTLHAFLGQDSQVLTKWAKGLTAEAMASLEEGRKTTYFNFLASHDGIGVRPTEGILTNDDRQMMCEQVERKGGRVNYKNNGDGTQSPYELNINYLSAITEPDDNAETKANKFLAAQSILLSFVGVPALYYHSLLGSENDVQGMVESGINRRINREKFALEDLEAELAQVGSLRNRIYTEMVRLLDLRKQQSAFAPTSKQVVLELSSQLFGLQRGEGDEAIRFVVNLSATTQAVSLMAGGRDLVSGEAFDAQFTLNPYQFVWLAN</sequence>
<dbReference type="Pfam" id="PF00128">
    <property type="entry name" value="Alpha-amylase"/>
    <property type="match status" value="1"/>
</dbReference>
<dbReference type="CDD" id="cd11356">
    <property type="entry name" value="AmyAc_Sucrose_phosphorylase-like_1"/>
    <property type="match status" value="1"/>
</dbReference>
<dbReference type="GO" id="GO:0004565">
    <property type="term" value="F:beta-galactosidase activity"/>
    <property type="evidence" value="ECO:0007669"/>
    <property type="project" value="InterPro"/>
</dbReference>
<gene>
    <name evidence="5" type="ORF">OJ16_16990</name>
</gene>
<dbReference type="InterPro" id="IPR016377">
    <property type="entry name" value="Sucrose_GGa_phosphorylase-rel"/>
</dbReference>
<organism evidence="5 6">
    <name type="scientific">Vibrio renipiscarius</name>
    <dbReference type="NCBI Taxonomy" id="1461322"/>
    <lineage>
        <taxon>Bacteria</taxon>
        <taxon>Pseudomonadati</taxon>
        <taxon>Pseudomonadota</taxon>
        <taxon>Gammaproteobacteria</taxon>
        <taxon>Vibrionales</taxon>
        <taxon>Vibrionaceae</taxon>
        <taxon>Vibrio</taxon>
    </lineage>
</organism>
<dbReference type="Proteomes" id="UP000031672">
    <property type="component" value="Unassembled WGS sequence"/>
</dbReference>
<keyword evidence="1" id="KW-0328">Glycosyltransferase</keyword>
<evidence type="ECO:0000259" key="4">
    <source>
        <dbReference type="SMART" id="SM00642"/>
    </source>
</evidence>
<dbReference type="InterPro" id="IPR013739">
    <property type="entry name" value="Beta_galactosidase_C"/>
</dbReference>
<evidence type="ECO:0000256" key="3">
    <source>
        <dbReference type="PIRSR" id="PIRSR003059-2"/>
    </source>
</evidence>
<name>A0A0C2NEG3_9VIBR</name>
<dbReference type="GO" id="GO:0016757">
    <property type="term" value="F:glycosyltransferase activity"/>
    <property type="evidence" value="ECO:0007669"/>
    <property type="project" value="UniProtKB-KW"/>
</dbReference>